<proteinExistence type="predicted"/>
<keyword evidence="1" id="KW-1133">Transmembrane helix</keyword>
<keyword evidence="1" id="KW-0812">Transmembrane</keyword>
<dbReference type="EMBL" id="KN833688">
    <property type="protein sequence ID" value="KIK29897.1"/>
    <property type="molecule type" value="Genomic_DNA"/>
</dbReference>
<accession>A0A0D0A621</accession>
<evidence type="ECO:0000256" key="1">
    <source>
        <dbReference type="SAM" id="Phobius"/>
    </source>
</evidence>
<dbReference type="AlphaFoldDB" id="A0A0D0A621"/>
<gene>
    <name evidence="2" type="ORF">PISMIDRAFT_671876</name>
</gene>
<dbReference type="HOGENOM" id="CLU_2278562_0_0_1"/>
<dbReference type="Proteomes" id="UP000054018">
    <property type="component" value="Unassembled WGS sequence"/>
</dbReference>
<reference evidence="2 3" key="1">
    <citation type="submission" date="2014-04" db="EMBL/GenBank/DDBJ databases">
        <authorList>
            <consortium name="DOE Joint Genome Institute"/>
            <person name="Kuo A."/>
            <person name="Kohler A."/>
            <person name="Costa M.D."/>
            <person name="Nagy L.G."/>
            <person name="Floudas D."/>
            <person name="Copeland A."/>
            <person name="Barry K.W."/>
            <person name="Cichocki N."/>
            <person name="Veneault-Fourrey C."/>
            <person name="LaButti K."/>
            <person name="Lindquist E.A."/>
            <person name="Lipzen A."/>
            <person name="Lundell T."/>
            <person name="Morin E."/>
            <person name="Murat C."/>
            <person name="Sun H."/>
            <person name="Tunlid A."/>
            <person name="Henrissat B."/>
            <person name="Grigoriev I.V."/>
            <person name="Hibbett D.S."/>
            <person name="Martin F."/>
            <person name="Nordberg H.P."/>
            <person name="Cantor M.N."/>
            <person name="Hua S.X."/>
        </authorList>
    </citation>
    <scope>NUCLEOTIDE SEQUENCE [LARGE SCALE GENOMIC DNA]</scope>
    <source>
        <strain evidence="2 3">441</strain>
    </source>
</reference>
<evidence type="ECO:0000313" key="2">
    <source>
        <dbReference type="EMBL" id="KIK29897.1"/>
    </source>
</evidence>
<keyword evidence="1" id="KW-0472">Membrane</keyword>
<organism evidence="2 3">
    <name type="scientific">Pisolithus microcarpus 441</name>
    <dbReference type="NCBI Taxonomy" id="765257"/>
    <lineage>
        <taxon>Eukaryota</taxon>
        <taxon>Fungi</taxon>
        <taxon>Dikarya</taxon>
        <taxon>Basidiomycota</taxon>
        <taxon>Agaricomycotina</taxon>
        <taxon>Agaricomycetes</taxon>
        <taxon>Agaricomycetidae</taxon>
        <taxon>Boletales</taxon>
        <taxon>Sclerodermatineae</taxon>
        <taxon>Pisolithaceae</taxon>
        <taxon>Pisolithus</taxon>
    </lineage>
</organism>
<evidence type="ECO:0000313" key="3">
    <source>
        <dbReference type="Proteomes" id="UP000054018"/>
    </source>
</evidence>
<reference evidence="3" key="2">
    <citation type="submission" date="2015-01" db="EMBL/GenBank/DDBJ databases">
        <title>Evolutionary Origins and Diversification of the Mycorrhizal Mutualists.</title>
        <authorList>
            <consortium name="DOE Joint Genome Institute"/>
            <consortium name="Mycorrhizal Genomics Consortium"/>
            <person name="Kohler A."/>
            <person name="Kuo A."/>
            <person name="Nagy L.G."/>
            <person name="Floudas D."/>
            <person name="Copeland A."/>
            <person name="Barry K.W."/>
            <person name="Cichocki N."/>
            <person name="Veneault-Fourrey C."/>
            <person name="LaButti K."/>
            <person name="Lindquist E.A."/>
            <person name="Lipzen A."/>
            <person name="Lundell T."/>
            <person name="Morin E."/>
            <person name="Murat C."/>
            <person name="Riley R."/>
            <person name="Ohm R."/>
            <person name="Sun H."/>
            <person name="Tunlid A."/>
            <person name="Henrissat B."/>
            <person name="Grigoriev I.V."/>
            <person name="Hibbett D.S."/>
            <person name="Martin F."/>
        </authorList>
    </citation>
    <scope>NUCLEOTIDE SEQUENCE [LARGE SCALE GENOMIC DNA]</scope>
    <source>
        <strain evidence="3">441</strain>
    </source>
</reference>
<sequence length="102" mass="11142">MVVLVDFVDAEIIFDPIDLPSTGASIVLYGFTFSPALSCNLIMLTPLFAFYPLSKTRPATIEDIYTPSAPNVLGWCMSRIALSTFESAHASSVCRLFLSMTL</sequence>
<protein>
    <submittedName>
        <fullName evidence="2">Uncharacterized protein</fullName>
    </submittedName>
</protein>
<keyword evidence="3" id="KW-1185">Reference proteome</keyword>
<feature type="transmembrane region" description="Helical" evidence="1">
    <location>
        <begin position="26"/>
        <end position="51"/>
    </location>
</feature>
<name>A0A0D0A621_9AGAM</name>